<protein>
    <submittedName>
        <fullName evidence="1">Uncharacterized protein</fullName>
    </submittedName>
</protein>
<evidence type="ECO:0000313" key="2">
    <source>
        <dbReference type="Proteomes" id="UP001141253"/>
    </source>
</evidence>
<dbReference type="PANTHER" id="PTHR35324">
    <property type="entry name" value="BNAA08G03750D PROTEIN"/>
    <property type="match status" value="1"/>
</dbReference>
<organism evidence="1 2">
    <name type="scientific">Salix suchowensis</name>
    <dbReference type="NCBI Taxonomy" id="1278906"/>
    <lineage>
        <taxon>Eukaryota</taxon>
        <taxon>Viridiplantae</taxon>
        <taxon>Streptophyta</taxon>
        <taxon>Embryophyta</taxon>
        <taxon>Tracheophyta</taxon>
        <taxon>Spermatophyta</taxon>
        <taxon>Magnoliopsida</taxon>
        <taxon>eudicotyledons</taxon>
        <taxon>Gunneridae</taxon>
        <taxon>Pentapetalae</taxon>
        <taxon>rosids</taxon>
        <taxon>fabids</taxon>
        <taxon>Malpighiales</taxon>
        <taxon>Salicaceae</taxon>
        <taxon>Saliceae</taxon>
        <taxon>Salix</taxon>
    </lineage>
</organism>
<dbReference type="Proteomes" id="UP001141253">
    <property type="component" value="Chromosome 5"/>
</dbReference>
<dbReference type="EMBL" id="JAPFFI010000003">
    <property type="protein sequence ID" value="KAJ6398510.1"/>
    <property type="molecule type" value="Genomic_DNA"/>
</dbReference>
<name>A0ABQ9CFP8_9ROSI</name>
<keyword evidence="2" id="KW-1185">Reference proteome</keyword>
<reference evidence="1" key="1">
    <citation type="submission" date="2022-10" db="EMBL/GenBank/DDBJ databases">
        <authorList>
            <person name="Hyden B.L."/>
            <person name="Feng K."/>
            <person name="Yates T."/>
            <person name="Jawdy S."/>
            <person name="Smart L.B."/>
            <person name="Muchero W."/>
        </authorList>
    </citation>
    <scope>NUCLEOTIDE SEQUENCE</scope>
    <source>
        <tissue evidence="1">Shoot tip</tissue>
    </source>
</reference>
<reference evidence="1" key="2">
    <citation type="journal article" date="2023" name="Int. J. Mol. Sci.">
        <title>De Novo Assembly and Annotation of 11 Diverse Shrub Willow (Salix) Genomes Reveals Novel Gene Organization in Sex-Linked Regions.</title>
        <authorList>
            <person name="Hyden B."/>
            <person name="Feng K."/>
            <person name="Yates T.B."/>
            <person name="Jawdy S."/>
            <person name="Cereghino C."/>
            <person name="Smart L.B."/>
            <person name="Muchero W."/>
        </authorList>
    </citation>
    <scope>NUCLEOTIDE SEQUENCE</scope>
    <source>
        <tissue evidence="1">Shoot tip</tissue>
    </source>
</reference>
<sequence>MGHYFLITLLHLSLHPSPKTMSFMVSQAQQSFSENEKVNLNHPEVEDNQVLSTSPVSSQLHLKPSAHAMDRDVILKRIRHHKTVNKVKKSSPSSGCKQLRPRKHGVGIPTKVAGPSRCVLLALNVAISLSLVKSDCNTARLKFHYDQVKIL</sequence>
<accession>A0ABQ9CFP8</accession>
<proteinExistence type="predicted"/>
<comment type="caution">
    <text evidence="1">The sequence shown here is derived from an EMBL/GenBank/DDBJ whole genome shotgun (WGS) entry which is preliminary data.</text>
</comment>
<dbReference type="PANTHER" id="PTHR35324:SF5">
    <property type="entry name" value="BHLH DOMAIN-CONTAINING PROTEIN"/>
    <property type="match status" value="1"/>
</dbReference>
<evidence type="ECO:0000313" key="1">
    <source>
        <dbReference type="EMBL" id="KAJ6398510.1"/>
    </source>
</evidence>
<gene>
    <name evidence="1" type="ORF">OIU77_019327</name>
</gene>